<proteinExistence type="predicted"/>
<name>A0A1R2CFS0_9CILI</name>
<protein>
    <submittedName>
        <fullName evidence="2">Uncharacterized protein</fullName>
    </submittedName>
</protein>
<dbReference type="EMBL" id="MPUH01000166">
    <property type="protein sequence ID" value="OMJ87868.1"/>
    <property type="molecule type" value="Genomic_DNA"/>
</dbReference>
<feature type="compositionally biased region" description="Polar residues" evidence="1">
    <location>
        <begin position="57"/>
        <end position="67"/>
    </location>
</feature>
<feature type="region of interest" description="Disordered" evidence="1">
    <location>
        <begin position="57"/>
        <end position="83"/>
    </location>
</feature>
<accession>A0A1R2CFS0</accession>
<sequence>MTSKNLFDFFIIFEMGCCQSGSLSSEIEFEENNSELISSFKPIHFILIPGETNQKFEPTPSFGSGSKNFAFDSSHERENLEIN</sequence>
<dbReference type="Proteomes" id="UP000187209">
    <property type="component" value="Unassembled WGS sequence"/>
</dbReference>
<feature type="compositionally biased region" description="Basic and acidic residues" evidence="1">
    <location>
        <begin position="73"/>
        <end position="83"/>
    </location>
</feature>
<dbReference type="AlphaFoldDB" id="A0A1R2CFS0"/>
<organism evidence="2 3">
    <name type="scientific">Stentor coeruleus</name>
    <dbReference type="NCBI Taxonomy" id="5963"/>
    <lineage>
        <taxon>Eukaryota</taxon>
        <taxon>Sar</taxon>
        <taxon>Alveolata</taxon>
        <taxon>Ciliophora</taxon>
        <taxon>Postciliodesmatophora</taxon>
        <taxon>Heterotrichea</taxon>
        <taxon>Heterotrichida</taxon>
        <taxon>Stentoridae</taxon>
        <taxon>Stentor</taxon>
    </lineage>
</organism>
<evidence type="ECO:0000313" key="2">
    <source>
        <dbReference type="EMBL" id="OMJ87868.1"/>
    </source>
</evidence>
<evidence type="ECO:0000256" key="1">
    <source>
        <dbReference type="SAM" id="MobiDB-lite"/>
    </source>
</evidence>
<comment type="caution">
    <text evidence="2">The sequence shown here is derived from an EMBL/GenBank/DDBJ whole genome shotgun (WGS) entry which is preliminary data.</text>
</comment>
<reference evidence="2 3" key="1">
    <citation type="submission" date="2016-11" db="EMBL/GenBank/DDBJ databases">
        <title>The macronuclear genome of Stentor coeruleus: a giant cell with tiny introns.</title>
        <authorList>
            <person name="Slabodnick M."/>
            <person name="Ruby J.G."/>
            <person name="Reiff S.B."/>
            <person name="Swart E.C."/>
            <person name="Gosai S."/>
            <person name="Prabakaran S."/>
            <person name="Witkowska E."/>
            <person name="Larue G.E."/>
            <person name="Fisher S."/>
            <person name="Freeman R.M."/>
            <person name="Gunawardena J."/>
            <person name="Chu W."/>
            <person name="Stover N.A."/>
            <person name="Gregory B.D."/>
            <person name="Nowacki M."/>
            <person name="Derisi J."/>
            <person name="Roy S.W."/>
            <person name="Marshall W.F."/>
            <person name="Sood P."/>
        </authorList>
    </citation>
    <scope>NUCLEOTIDE SEQUENCE [LARGE SCALE GENOMIC DNA]</scope>
    <source>
        <strain evidence="2">WM001</strain>
    </source>
</reference>
<gene>
    <name evidence="2" type="ORF">SteCoe_10354</name>
</gene>
<keyword evidence="3" id="KW-1185">Reference proteome</keyword>
<evidence type="ECO:0000313" key="3">
    <source>
        <dbReference type="Proteomes" id="UP000187209"/>
    </source>
</evidence>